<comment type="caution">
    <text evidence="1">The sequence shown here is derived from an EMBL/GenBank/DDBJ whole genome shotgun (WGS) entry which is preliminary data.</text>
</comment>
<keyword evidence="2" id="KW-1185">Reference proteome</keyword>
<evidence type="ECO:0000313" key="2">
    <source>
        <dbReference type="Proteomes" id="UP000070224"/>
    </source>
</evidence>
<accession>A0A134BGG4</accession>
<sequence length="97" mass="10949">MAFEGRKNLVRVAKLSEECLLMRLVPTVDESLDACLIDDAQNLSPCLWLYLRRYVKPIIYLAQVLLKDLWAKLDRAIVVDRARTAGAGTLSVVECID</sequence>
<dbReference type="AlphaFoldDB" id="A0A134BGG4"/>
<protein>
    <submittedName>
        <fullName evidence="1">Uncharacterized protein</fullName>
    </submittedName>
</protein>
<dbReference type="Proteomes" id="UP000070224">
    <property type="component" value="Unassembled WGS sequence"/>
</dbReference>
<name>A0A134BGG4_9PORP</name>
<organism evidence="1 2">
    <name type="scientific">Porphyromonas somerae</name>
    <dbReference type="NCBI Taxonomy" id="322095"/>
    <lineage>
        <taxon>Bacteria</taxon>
        <taxon>Pseudomonadati</taxon>
        <taxon>Bacteroidota</taxon>
        <taxon>Bacteroidia</taxon>
        <taxon>Bacteroidales</taxon>
        <taxon>Porphyromonadaceae</taxon>
        <taxon>Porphyromonas</taxon>
    </lineage>
</organism>
<reference evidence="2" key="1">
    <citation type="submission" date="2016-01" db="EMBL/GenBank/DDBJ databases">
        <authorList>
            <person name="Mitreva M."/>
            <person name="Pepin K.H."/>
            <person name="Mihindukulasuriya K.A."/>
            <person name="Fulton R."/>
            <person name="Fronick C."/>
            <person name="O'Laughlin M."/>
            <person name="Miner T."/>
            <person name="Herter B."/>
            <person name="Rosa B.A."/>
            <person name="Cordes M."/>
            <person name="Tomlinson C."/>
            <person name="Wollam A."/>
            <person name="Palsikar V.B."/>
            <person name="Mardis E.R."/>
            <person name="Wilson R.K."/>
        </authorList>
    </citation>
    <scope>NUCLEOTIDE SEQUENCE [LARGE SCALE GENOMIC DNA]</scope>
    <source>
        <strain evidence="2">KA00683</strain>
    </source>
</reference>
<gene>
    <name evidence="1" type="ORF">HMPREF3185_00020</name>
</gene>
<dbReference type="EMBL" id="LSDK01000002">
    <property type="protein sequence ID" value="KXB79043.1"/>
    <property type="molecule type" value="Genomic_DNA"/>
</dbReference>
<dbReference type="RefSeq" id="WP_197417810.1">
    <property type="nucleotide sequence ID" value="NZ_KQ960407.1"/>
</dbReference>
<dbReference type="STRING" id="322095.HMPREF3185_00020"/>
<evidence type="ECO:0000313" key="1">
    <source>
        <dbReference type="EMBL" id="KXB79043.1"/>
    </source>
</evidence>
<proteinExistence type="predicted"/>
<dbReference type="PATRIC" id="fig|322095.3.peg.20"/>